<feature type="domain" description="Putative auto-transporter adhesin head GIN" evidence="2">
    <location>
        <begin position="144"/>
        <end position="242"/>
    </location>
</feature>
<evidence type="ECO:0000259" key="2">
    <source>
        <dbReference type="Pfam" id="PF10988"/>
    </source>
</evidence>
<proteinExistence type="predicted"/>
<dbReference type="AlphaFoldDB" id="A0A1B1AK77"/>
<dbReference type="EMBL" id="CP013244">
    <property type="protein sequence ID" value="ANP46976.1"/>
    <property type="molecule type" value="Genomic_DNA"/>
</dbReference>
<keyword evidence="1" id="KW-0732">Signal</keyword>
<feature type="signal peptide" evidence="1">
    <location>
        <begin position="1"/>
        <end position="23"/>
    </location>
</feature>
<dbReference type="RefSeq" id="WP_066772565.1">
    <property type="nucleotide sequence ID" value="NZ_CP013244.1"/>
</dbReference>
<dbReference type="InParanoid" id="A0A1B1AK77"/>
<dbReference type="STRING" id="1759059.ATE48_14150"/>
<organism evidence="3 4">
    <name type="scientific">Candidatus Viadribacter manganicus</name>
    <dbReference type="NCBI Taxonomy" id="1759059"/>
    <lineage>
        <taxon>Bacteria</taxon>
        <taxon>Pseudomonadati</taxon>
        <taxon>Pseudomonadota</taxon>
        <taxon>Alphaproteobacteria</taxon>
        <taxon>Hyphomonadales</taxon>
        <taxon>Hyphomonadaceae</taxon>
        <taxon>Candidatus Viadribacter</taxon>
    </lineage>
</organism>
<keyword evidence="4" id="KW-1185">Reference proteome</keyword>
<gene>
    <name evidence="3" type="ORF">ATE48_14150</name>
</gene>
<name>A0A1B1AK77_9PROT</name>
<dbReference type="OrthoDB" id="7184708at2"/>
<evidence type="ECO:0000256" key="1">
    <source>
        <dbReference type="SAM" id="SignalP"/>
    </source>
</evidence>
<evidence type="ECO:0000313" key="3">
    <source>
        <dbReference type="EMBL" id="ANP46976.1"/>
    </source>
</evidence>
<dbReference type="Proteomes" id="UP000092498">
    <property type="component" value="Chromosome"/>
</dbReference>
<accession>A0A1B1AK77</accession>
<dbReference type="InterPro" id="IPR021255">
    <property type="entry name" value="DUF2807"/>
</dbReference>
<protein>
    <recommendedName>
        <fullName evidence="2">Putative auto-transporter adhesin head GIN domain-containing protein</fullName>
    </recommendedName>
</protein>
<feature type="chain" id="PRO_5008518921" description="Putative auto-transporter adhesin head GIN domain-containing protein" evidence="1">
    <location>
        <begin position="24"/>
        <end position="302"/>
    </location>
</feature>
<dbReference type="Pfam" id="PF10988">
    <property type="entry name" value="DUF2807"/>
    <property type="match status" value="1"/>
</dbReference>
<dbReference type="KEGG" id="cbot:ATE48_14150"/>
<evidence type="ECO:0000313" key="4">
    <source>
        <dbReference type="Proteomes" id="UP000092498"/>
    </source>
</evidence>
<reference evidence="3 4" key="1">
    <citation type="submission" date="2015-11" db="EMBL/GenBank/DDBJ databases">
        <title>Whole-Genome Sequence of Candidatus Oderbacter manganicum from the National Park Lower Oder Valley, Germany.</title>
        <authorList>
            <person name="Braun B."/>
            <person name="Liere K."/>
            <person name="Szewzyk U."/>
        </authorList>
    </citation>
    <scope>NUCLEOTIDE SEQUENCE [LARGE SCALE GENOMIC DNA]</scope>
    <source>
        <strain evidence="3 4">OTSz_A_272</strain>
    </source>
</reference>
<dbReference type="Gene3D" id="2.160.20.120">
    <property type="match status" value="1"/>
</dbReference>
<sequence length="302" mass="31116">MRLVNFCCAAALATIISAVPAWAQTSSAPAAPAPERARTLTRFRNATEVQLRDVAAFVRVIPENRTDVAIGWVNTGATPAPGYRMSRHRLIVDGNLRRQIRSCRVNGSDGFEVETTRLGRLTGAALPVIELRVPQNAVVAASGALRVHVAPAQALDIRLDGCGDADIVRVEDEAEIAISGSQDVRMYEAGQVSVAIAGSGDVVLGAVHNGLTLSVAGSGDVTAANVDGPTSIAIQGSGDVNIRDGHATSLSVVIAGGGDVTHGGAAETLDAVILGGGDVRVRRVDGEITRRVLGGGEVVIGR</sequence>